<dbReference type="InterPro" id="IPR018580">
    <property type="entry name" value="Uncharacterised_YfhO"/>
</dbReference>
<dbReference type="AlphaFoldDB" id="A0A1Z5I901"/>
<feature type="transmembrane region" description="Helical" evidence="1">
    <location>
        <begin position="131"/>
        <end position="151"/>
    </location>
</feature>
<dbReference type="EMBL" id="BCMF01000001">
    <property type="protein sequence ID" value="GAW98061.1"/>
    <property type="molecule type" value="Genomic_DNA"/>
</dbReference>
<dbReference type="RefSeq" id="WP_159459238.1">
    <property type="nucleotide sequence ID" value="NZ_BCMF01000001.1"/>
</dbReference>
<dbReference type="OrthoDB" id="9815466at2"/>
<comment type="caution">
    <text evidence="2">The sequence shown here is derived from an EMBL/GenBank/DDBJ whole genome shotgun (WGS) entry which is preliminary data.</text>
</comment>
<dbReference type="PANTHER" id="PTHR38454:SF1">
    <property type="entry name" value="INTEGRAL MEMBRANE PROTEIN"/>
    <property type="match status" value="1"/>
</dbReference>
<evidence type="ECO:0000313" key="2">
    <source>
        <dbReference type="EMBL" id="GAW98061.1"/>
    </source>
</evidence>
<feature type="transmembrane region" description="Helical" evidence="1">
    <location>
        <begin position="183"/>
        <end position="216"/>
    </location>
</feature>
<feature type="transmembrane region" description="Helical" evidence="1">
    <location>
        <begin position="380"/>
        <end position="397"/>
    </location>
</feature>
<feature type="transmembrane region" description="Helical" evidence="1">
    <location>
        <begin position="12"/>
        <end position="31"/>
    </location>
</feature>
<keyword evidence="3" id="KW-1185">Reference proteome</keyword>
<dbReference type="Proteomes" id="UP000198374">
    <property type="component" value="Unassembled WGS sequence"/>
</dbReference>
<proteinExistence type="predicted"/>
<feature type="transmembrane region" description="Helical" evidence="1">
    <location>
        <begin position="228"/>
        <end position="251"/>
    </location>
</feature>
<name>A0A1Z5I901_9LACO</name>
<dbReference type="PANTHER" id="PTHR38454">
    <property type="entry name" value="INTEGRAL MEMBRANE PROTEIN-RELATED"/>
    <property type="match status" value="1"/>
</dbReference>
<keyword evidence="1" id="KW-0472">Membrane</keyword>
<evidence type="ECO:0000313" key="3">
    <source>
        <dbReference type="Proteomes" id="UP000198374"/>
    </source>
</evidence>
<reference evidence="2 3" key="1">
    <citation type="submission" date="2015-11" db="EMBL/GenBank/DDBJ databases">
        <title>Draft genome sequences of new species of the genus Lactobacillus isolated from orchardgrass silage.</title>
        <authorList>
            <person name="Tohno M."/>
            <person name="Tanizawa Y."/>
            <person name="Arita M."/>
        </authorList>
    </citation>
    <scope>NUCLEOTIDE SEQUENCE [LARGE SCALE GENOMIC DNA]</scope>
    <source>
        <strain evidence="2 3">IWT30</strain>
    </source>
</reference>
<dbReference type="Pfam" id="PF09586">
    <property type="entry name" value="YfhO"/>
    <property type="match status" value="1"/>
</dbReference>
<gene>
    <name evidence="2" type="ORF">IWT30_00004</name>
</gene>
<feature type="transmembrane region" description="Helical" evidence="1">
    <location>
        <begin position="107"/>
        <end position="125"/>
    </location>
</feature>
<keyword evidence="1" id="KW-1133">Transmembrane helix</keyword>
<sequence>MKHKTNQLSVWLAYSAAFIVITFVTFGALHATGHSTIWSLDGIAQHYPILKEFYRILHGTAHQSLFSWSWNLGLGADQMTTFAYYLVGDPFSYLIALFPAHQIELGYTLLTILRLYVVGLAFIALAKHFHFKAAGSVMGALIYTFNGFAFYVSYHHPFFLLPMIFFPLLCLSIDLVLQRKTWWWLGLITAAILICNVYFAYLMAFGALVFLIIRFFDLKQKGADLPNLLQLFIKLMTAMLMALLIAAVILLPNVMAMTNSSRMGGSIFANNLRWYPEIYYRTLPGNLLTSNGNIYYWALIATSGLTLIAMIWTMRRFKRYLALNITLILIAIGLLFPAVAATLNVMSTPSNRWLMMAQLVFALTAATLVDHLTAFTPRDFFWLTGVIAGLILLIWLANGYLFKFRQIQVLTYLVFMLFVWLFSILLLKPQLVQPLKLGLLGLVMLNAITTGLSFYDNNYSGSPENELPTQTAGQWSKWYFDGADQYLNQHDHRFYRTSTTNNYYTMLTVGNNIPMLLNTHSISSYYSVQNGDVNRFNQQLANVQNSMNNPTSSADTRGSILSLLNVKYLFAREDDVLNQQAVPYGFQPLKTKAGQPVIIDDHPVYSLGNGTGTAILKNRYALPLVYTQNTQILPTAFNQLTALQRQEALLEGASVTKKVPGVATAQLHTGTKHMGYTVQLTSEPILKVPDLINYRLQHNIKHSQSAAVSRKPLSPKETENYAAATGLAKPSPEIDRLLAQNQTIVDNNAEANQHGLHDMTSDMLGQQQTYALKLKHPKQVRGTELYLDLSGISTHFPDTAKRLANAATESKLAGTPLSKGEQKNNWRTIINHPLFNAYTMTIKTSRGKTVYNQFGINNLSDYEPKDHLLINLGYSNKLRKTIKLSFTNAERIHFKHVKVIAVPYGQQYRQQTSRLQKTGLSHQRVTNNQVIGVSSGNSKRILTTSIPYSKGWQLTIDGQRRKTQVVNTGFVGAVIPSGTHQIKLIYQTPGLKTGLWLTIIGVILAVISGVWLLVSYRTRRSVASKQSRHSATLPKA</sequence>
<feature type="transmembrane region" description="Helical" evidence="1">
    <location>
        <begin position="294"/>
        <end position="313"/>
    </location>
</feature>
<feature type="transmembrane region" description="Helical" evidence="1">
    <location>
        <begin position="320"/>
        <end position="341"/>
    </location>
</feature>
<feature type="transmembrane region" description="Helical" evidence="1">
    <location>
        <begin position="158"/>
        <end position="177"/>
    </location>
</feature>
<protein>
    <submittedName>
        <fullName evidence="2">Membrane protein</fullName>
    </submittedName>
</protein>
<accession>A0A1Z5I901</accession>
<feature type="transmembrane region" description="Helical" evidence="1">
    <location>
        <begin position="409"/>
        <end position="427"/>
    </location>
</feature>
<keyword evidence="1" id="KW-0812">Transmembrane</keyword>
<feature type="transmembrane region" description="Helical" evidence="1">
    <location>
        <begin position="995"/>
        <end position="1016"/>
    </location>
</feature>
<feature type="transmembrane region" description="Helical" evidence="1">
    <location>
        <begin position="353"/>
        <end position="373"/>
    </location>
</feature>
<evidence type="ECO:0000256" key="1">
    <source>
        <dbReference type="SAM" id="Phobius"/>
    </source>
</evidence>
<organism evidence="2 3">
    <name type="scientific">Secundilactobacillus mixtipabuli</name>
    <dbReference type="NCBI Taxonomy" id="1435342"/>
    <lineage>
        <taxon>Bacteria</taxon>
        <taxon>Bacillati</taxon>
        <taxon>Bacillota</taxon>
        <taxon>Bacilli</taxon>
        <taxon>Lactobacillales</taxon>
        <taxon>Lactobacillaceae</taxon>
        <taxon>Secundilactobacillus</taxon>
    </lineage>
</organism>